<evidence type="ECO:0000256" key="1">
    <source>
        <dbReference type="SAM" id="Phobius"/>
    </source>
</evidence>
<protein>
    <submittedName>
        <fullName evidence="2">Uncharacterized protein</fullName>
    </submittedName>
</protein>
<comment type="caution">
    <text evidence="2">The sequence shown here is derived from an EMBL/GenBank/DDBJ whole genome shotgun (WGS) entry which is preliminary data.</text>
</comment>
<gene>
    <name evidence="2" type="ORF">KIN20_005068</name>
</gene>
<keyword evidence="1" id="KW-1133">Transmembrane helix</keyword>
<proteinExistence type="predicted"/>
<dbReference type="EMBL" id="JAHQIW010000672">
    <property type="protein sequence ID" value="KAJ1349490.1"/>
    <property type="molecule type" value="Genomic_DNA"/>
</dbReference>
<feature type="transmembrane region" description="Helical" evidence="1">
    <location>
        <begin position="6"/>
        <end position="27"/>
    </location>
</feature>
<sequence>MDAVFIIIIASSILLLPIIFFTIHRLYRKLKKRSAKRASRVSVIPIAPLSHALKSSVILPPVGIAPTPHTSKVTDTPETTGQLPEVNPVNRQISTCYLNELKLMDIGPLPRDQAVLEQQRRREREKRSSLGF</sequence>
<evidence type="ECO:0000313" key="2">
    <source>
        <dbReference type="EMBL" id="KAJ1349490.1"/>
    </source>
</evidence>
<evidence type="ECO:0000313" key="3">
    <source>
        <dbReference type="Proteomes" id="UP001196413"/>
    </source>
</evidence>
<accession>A0AAD5M1J4</accession>
<keyword evidence="1" id="KW-0812">Transmembrane</keyword>
<reference evidence="2" key="1">
    <citation type="submission" date="2021-06" db="EMBL/GenBank/DDBJ databases">
        <title>Parelaphostrongylus tenuis whole genome reference sequence.</title>
        <authorList>
            <person name="Garwood T.J."/>
            <person name="Larsen P.A."/>
            <person name="Fountain-Jones N.M."/>
            <person name="Garbe J.R."/>
            <person name="Macchietto M.G."/>
            <person name="Kania S.A."/>
            <person name="Gerhold R.W."/>
            <person name="Richards J.E."/>
            <person name="Wolf T.M."/>
        </authorList>
    </citation>
    <scope>NUCLEOTIDE SEQUENCE</scope>
    <source>
        <strain evidence="2">MNPRO001-30</strain>
        <tissue evidence="2">Meninges</tissue>
    </source>
</reference>
<organism evidence="2 3">
    <name type="scientific">Parelaphostrongylus tenuis</name>
    <name type="common">Meningeal worm</name>
    <dbReference type="NCBI Taxonomy" id="148309"/>
    <lineage>
        <taxon>Eukaryota</taxon>
        <taxon>Metazoa</taxon>
        <taxon>Ecdysozoa</taxon>
        <taxon>Nematoda</taxon>
        <taxon>Chromadorea</taxon>
        <taxon>Rhabditida</taxon>
        <taxon>Rhabditina</taxon>
        <taxon>Rhabditomorpha</taxon>
        <taxon>Strongyloidea</taxon>
        <taxon>Metastrongylidae</taxon>
        <taxon>Parelaphostrongylus</taxon>
    </lineage>
</organism>
<keyword evidence="3" id="KW-1185">Reference proteome</keyword>
<name>A0AAD5M1J4_PARTN</name>
<keyword evidence="1" id="KW-0472">Membrane</keyword>
<dbReference type="Proteomes" id="UP001196413">
    <property type="component" value="Unassembled WGS sequence"/>
</dbReference>
<dbReference type="AlphaFoldDB" id="A0AAD5M1J4"/>